<reference evidence="1" key="1">
    <citation type="submission" date="2018-02" db="EMBL/GenBank/DDBJ databases">
        <title>Rhizophora mucronata_Transcriptome.</title>
        <authorList>
            <person name="Meera S.P."/>
            <person name="Sreeshan A."/>
            <person name="Augustine A."/>
        </authorList>
    </citation>
    <scope>NUCLEOTIDE SEQUENCE</scope>
    <source>
        <tissue evidence="1">Leaf</tissue>
    </source>
</reference>
<protein>
    <submittedName>
        <fullName evidence="1">Uncharacterized protein MANES_08G152300</fullName>
    </submittedName>
</protein>
<accession>A0A2P2M7N8</accession>
<name>A0A2P2M7N8_RHIMU</name>
<evidence type="ECO:0000313" key="1">
    <source>
        <dbReference type="EMBL" id="MBX26226.1"/>
    </source>
</evidence>
<proteinExistence type="predicted"/>
<dbReference type="EMBL" id="GGEC01045742">
    <property type="protein sequence ID" value="MBX26226.1"/>
    <property type="molecule type" value="Transcribed_RNA"/>
</dbReference>
<dbReference type="AlphaFoldDB" id="A0A2P2M7N8"/>
<organism evidence="1">
    <name type="scientific">Rhizophora mucronata</name>
    <name type="common">Asiatic mangrove</name>
    <dbReference type="NCBI Taxonomy" id="61149"/>
    <lineage>
        <taxon>Eukaryota</taxon>
        <taxon>Viridiplantae</taxon>
        <taxon>Streptophyta</taxon>
        <taxon>Embryophyta</taxon>
        <taxon>Tracheophyta</taxon>
        <taxon>Spermatophyta</taxon>
        <taxon>Magnoliopsida</taxon>
        <taxon>eudicotyledons</taxon>
        <taxon>Gunneridae</taxon>
        <taxon>Pentapetalae</taxon>
        <taxon>rosids</taxon>
        <taxon>fabids</taxon>
        <taxon>Malpighiales</taxon>
        <taxon>Rhizophoraceae</taxon>
        <taxon>Rhizophora</taxon>
    </lineage>
</organism>
<sequence>MQIYSLRRSNFLTFSFTSPSDSSRRERRLGLRVY</sequence>